<dbReference type="EMBL" id="UFWD01000001">
    <property type="protein sequence ID" value="SUY25603.1"/>
    <property type="molecule type" value="Genomic_DNA"/>
</dbReference>
<accession>A0A381IBU2</accession>
<dbReference type="Gene3D" id="3.40.50.300">
    <property type="entry name" value="P-loop containing nucleotide triphosphate hydrolases"/>
    <property type="match status" value="1"/>
</dbReference>
<sequence length="78" mass="8705">MIKKEISNFRGSSDYVVSPELMASVNVAIALEKPLLIKGEPGTGKTMLAQAISNELKKRFSNLEYKINYKSTRRALCI</sequence>
<proteinExistence type="predicted"/>
<organism evidence="2">
    <name type="scientific">Clostridioides difficile</name>
    <name type="common">Peptoclostridium difficile</name>
    <dbReference type="NCBI Taxonomy" id="1496"/>
    <lineage>
        <taxon>Bacteria</taxon>
        <taxon>Bacillati</taxon>
        <taxon>Bacillota</taxon>
        <taxon>Clostridia</taxon>
        <taxon>Peptostreptococcales</taxon>
        <taxon>Peptostreptococcaceae</taxon>
        <taxon>Clostridioides</taxon>
    </lineage>
</organism>
<evidence type="ECO:0000259" key="1">
    <source>
        <dbReference type="Pfam" id="PF00004"/>
    </source>
</evidence>
<reference evidence="2" key="1">
    <citation type="submission" date="2018-06" db="EMBL/GenBank/DDBJ databases">
        <authorList>
            <consortium name="Pathogen Informatics"/>
            <person name="Doyle S."/>
        </authorList>
    </citation>
    <scope>NUCLEOTIDE SEQUENCE</scope>
    <source>
        <strain evidence="2">NCTC13307</strain>
    </source>
</reference>
<name>A0A381IBU2_CLODI</name>
<dbReference type="AlphaFoldDB" id="A0A381IBU2"/>
<feature type="domain" description="ATPase AAA-type core" evidence="1">
    <location>
        <begin position="35"/>
        <end position="63"/>
    </location>
</feature>
<dbReference type="GO" id="GO:0016887">
    <property type="term" value="F:ATP hydrolysis activity"/>
    <property type="evidence" value="ECO:0007669"/>
    <property type="project" value="InterPro"/>
</dbReference>
<dbReference type="InterPro" id="IPR027417">
    <property type="entry name" value="P-loop_NTPase"/>
</dbReference>
<dbReference type="SUPFAM" id="SSF52540">
    <property type="entry name" value="P-loop containing nucleoside triphosphate hydrolases"/>
    <property type="match status" value="1"/>
</dbReference>
<dbReference type="GO" id="GO:0005524">
    <property type="term" value="F:ATP binding"/>
    <property type="evidence" value="ECO:0007669"/>
    <property type="project" value="InterPro"/>
</dbReference>
<dbReference type="Pfam" id="PF00004">
    <property type="entry name" value="AAA"/>
    <property type="match status" value="1"/>
</dbReference>
<evidence type="ECO:0000313" key="2">
    <source>
        <dbReference type="EMBL" id="SUY25603.1"/>
    </source>
</evidence>
<protein>
    <submittedName>
        <fullName evidence="2">ATPase</fullName>
    </submittedName>
</protein>
<dbReference type="InterPro" id="IPR003959">
    <property type="entry name" value="ATPase_AAA_core"/>
</dbReference>
<gene>
    <name evidence="2" type="ORF">NCTC13307_02962</name>
</gene>